<sequence>MTELLAGKTAVVTGGATGIGHAIALALGRAGAHVVIGDLQPSPRSGGYDESPDRDVVDLLASEGHSAEYLKTDVTSPEAVAALAERALTARGKLDIWVNNAGIVAPQKRMHEYGDEELERALAVNTKGTWNGMRAAIRRMLEQESGGVIVNVLSMAAVRPHINQAVYDISKAASAQATRVAALEYGPQRIRVNGVCPTLVKTALSRAFVETPEFHAWFRQQVTLGEPVEQRQVADAVLFLASDAASAITGVLLPVDMGESLGPIGIELKQN</sequence>
<comment type="similarity">
    <text evidence="1">Belongs to the short-chain dehydrogenases/reductases (SDR) family.</text>
</comment>
<gene>
    <name evidence="3" type="ORF">EH207_09955</name>
</gene>
<dbReference type="Proteomes" id="UP000299580">
    <property type="component" value="Chromosome"/>
</dbReference>
<evidence type="ECO:0000256" key="2">
    <source>
        <dbReference type="ARBA" id="ARBA00023002"/>
    </source>
</evidence>
<accession>A0A4P8QTL9</accession>
<name>A0A4P8QTL9_9GAMM</name>
<keyword evidence="2" id="KW-0560">Oxidoreductase</keyword>
<dbReference type="EMBL" id="CP034035">
    <property type="protein sequence ID" value="QCR08829.1"/>
    <property type="molecule type" value="Genomic_DNA"/>
</dbReference>
<reference evidence="3 4" key="1">
    <citation type="submission" date="2018-11" db="EMBL/GenBank/DDBJ databases">
        <title>Genome sequences of Brenneria nigrifluens and Brenneria rubrifaciens.</title>
        <authorList>
            <person name="Poret-Peterson A.T."/>
            <person name="McClean A.E."/>
            <person name="Kluepfel D.A."/>
        </authorList>
    </citation>
    <scope>NUCLEOTIDE SEQUENCE [LARGE SCALE GENOMIC DNA]</scope>
    <source>
        <strain evidence="3 4">6D370</strain>
    </source>
</reference>
<dbReference type="AlphaFoldDB" id="A0A4P8QTL9"/>
<evidence type="ECO:0000313" key="3">
    <source>
        <dbReference type="EMBL" id="QCR08829.1"/>
    </source>
</evidence>
<dbReference type="InterPro" id="IPR002347">
    <property type="entry name" value="SDR_fam"/>
</dbReference>
<dbReference type="GO" id="GO:0016491">
    <property type="term" value="F:oxidoreductase activity"/>
    <property type="evidence" value="ECO:0007669"/>
    <property type="project" value="UniProtKB-KW"/>
</dbReference>
<dbReference type="InterPro" id="IPR036291">
    <property type="entry name" value="NAD(P)-bd_dom_sf"/>
</dbReference>
<organism evidence="3 4">
    <name type="scientific">Brenneria rubrifaciens</name>
    <dbReference type="NCBI Taxonomy" id="55213"/>
    <lineage>
        <taxon>Bacteria</taxon>
        <taxon>Pseudomonadati</taxon>
        <taxon>Pseudomonadota</taxon>
        <taxon>Gammaproteobacteria</taxon>
        <taxon>Enterobacterales</taxon>
        <taxon>Pectobacteriaceae</taxon>
        <taxon>Brenneria</taxon>
    </lineage>
</organism>
<evidence type="ECO:0000313" key="4">
    <source>
        <dbReference type="Proteomes" id="UP000299580"/>
    </source>
</evidence>
<evidence type="ECO:0000256" key="1">
    <source>
        <dbReference type="ARBA" id="ARBA00006484"/>
    </source>
</evidence>
<dbReference type="KEGG" id="brb:EH207_09955"/>
<dbReference type="CDD" id="cd05233">
    <property type="entry name" value="SDR_c"/>
    <property type="match status" value="1"/>
</dbReference>
<dbReference type="RefSeq" id="WP_137713863.1">
    <property type="nucleotide sequence ID" value="NZ_CP034035.1"/>
</dbReference>
<proteinExistence type="inferred from homology"/>
<dbReference type="Pfam" id="PF13561">
    <property type="entry name" value="adh_short_C2"/>
    <property type="match status" value="1"/>
</dbReference>
<dbReference type="PANTHER" id="PTHR43639">
    <property type="entry name" value="OXIDOREDUCTASE, SHORT-CHAIN DEHYDROGENASE/REDUCTASE FAMILY (AFU_ORTHOLOGUE AFUA_5G02870)"/>
    <property type="match status" value="1"/>
</dbReference>
<dbReference type="SUPFAM" id="SSF51735">
    <property type="entry name" value="NAD(P)-binding Rossmann-fold domains"/>
    <property type="match status" value="1"/>
</dbReference>
<protein>
    <submittedName>
        <fullName evidence="3">SDR family oxidoreductase</fullName>
    </submittedName>
</protein>
<keyword evidence="4" id="KW-1185">Reference proteome</keyword>
<dbReference type="OrthoDB" id="9803333at2"/>
<dbReference type="Gene3D" id="3.40.50.720">
    <property type="entry name" value="NAD(P)-binding Rossmann-like Domain"/>
    <property type="match status" value="1"/>
</dbReference>
<dbReference type="PRINTS" id="PR00080">
    <property type="entry name" value="SDRFAMILY"/>
</dbReference>
<dbReference type="PRINTS" id="PR00081">
    <property type="entry name" value="GDHRDH"/>
</dbReference>
<dbReference type="PANTHER" id="PTHR43639:SF1">
    <property type="entry name" value="SHORT-CHAIN DEHYDROGENASE_REDUCTASE FAMILY PROTEIN"/>
    <property type="match status" value="1"/>
</dbReference>
<dbReference type="FunFam" id="3.40.50.720:FF:000084">
    <property type="entry name" value="Short-chain dehydrogenase reductase"/>
    <property type="match status" value="1"/>
</dbReference>